<dbReference type="InterPro" id="IPR022488">
    <property type="entry name" value="PPK2-related"/>
</dbReference>
<dbReference type="Pfam" id="PF03976">
    <property type="entry name" value="PPK2"/>
    <property type="match status" value="1"/>
</dbReference>
<dbReference type="PANTHER" id="PTHR34383:SF3">
    <property type="entry name" value="POLYPHOSPHATE:AMP PHOSPHOTRANSFERASE"/>
    <property type="match status" value="1"/>
</dbReference>
<protein>
    <recommendedName>
        <fullName evidence="4">Polyphosphate kinase-2-related domain-containing protein</fullName>
    </recommendedName>
</protein>
<proteinExistence type="inferred from homology"/>
<gene>
    <name evidence="5" type="ORF">AZI86_10245</name>
</gene>
<feature type="domain" description="Polyphosphate kinase-2-related" evidence="4">
    <location>
        <begin position="33"/>
        <end position="264"/>
    </location>
</feature>
<dbReference type="InterPro" id="IPR016898">
    <property type="entry name" value="Polyphosphate_phosphotransfera"/>
</dbReference>
<dbReference type="Gene3D" id="3.40.50.300">
    <property type="entry name" value="P-loop containing nucleotide triphosphate hydrolases"/>
    <property type="match status" value="1"/>
</dbReference>
<dbReference type="GO" id="GO:0006797">
    <property type="term" value="P:polyphosphate metabolic process"/>
    <property type="evidence" value="ECO:0007669"/>
    <property type="project" value="InterPro"/>
</dbReference>
<dbReference type="InterPro" id="IPR022300">
    <property type="entry name" value="PPK2-rel_1"/>
</dbReference>
<dbReference type="EMBL" id="LUKE01000001">
    <property type="protein sequence ID" value="KYG67365.1"/>
    <property type="molecule type" value="Genomic_DNA"/>
</dbReference>
<evidence type="ECO:0000256" key="3">
    <source>
        <dbReference type="ARBA" id="ARBA00022777"/>
    </source>
</evidence>
<dbReference type="Proteomes" id="UP000075320">
    <property type="component" value="Unassembled WGS sequence"/>
</dbReference>
<evidence type="ECO:0000256" key="2">
    <source>
        <dbReference type="ARBA" id="ARBA00022679"/>
    </source>
</evidence>
<dbReference type="InterPro" id="IPR027417">
    <property type="entry name" value="P-loop_NTPase"/>
</dbReference>
<accession>A0A150WT31</accession>
<dbReference type="OrthoDB" id="9775224at2"/>
<dbReference type="RefSeq" id="WP_061834939.1">
    <property type="nucleotide sequence ID" value="NZ_LUKE01000001.1"/>
</dbReference>
<evidence type="ECO:0000313" key="5">
    <source>
        <dbReference type="EMBL" id="KYG67365.1"/>
    </source>
</evidence>
<dbReference type="GO" id="GO:0008976">
    <property type="term" value="F:polyphosphate kinase activity"/>
    <property type="evidence" value="ECO:0007669"/>
    <property type="project" value="InterPro"/>
</dbReference>
<keyword evidence="2" id="KW-0808">Transferase</keyword>
<evidence type="ECO:0000259" key="4">
    <source>
        <dbReference type="Pfam" id="PF03976"/>
    </source>
</evidence>
<evidence type="ECO:0000256" key="1">
    <source>
        <dbReference type="ARBA" id="ARBA00009924"/>
    </source>
</evidence>
<name>A0A150WT31_BDEBC</name>
<dbReference type="NCBIfam" id="TIGR03709">
    <property type="entry name" value="PPK2_rel_1"/>
    <property type="match status" value="1"/>
</dbReference>
<comment type="caution">
    <text evidence="5">The sequence shown here is derived from an EMBL/GenBank/DDBJ whole genome shotgun (WGS) entry which is preliminary data.</text>
</comment>
<dbReference type="PIRSF" id="PIRSF028756">
    <property type="entry name" value="PPK2_prd"/>
    <property type="match status" value="1"/>
</dbReference>
<dbReference type="AlphaFoldDB" id="A0A150WT31"/>
<keyword evidence="6" id="KW-1185">Reference proteome</keyword>
<sequence length="289" mass="33290">MKLKASEFIVKPGREVSLKKTKTGVKPLYKTDADGDELLKEIQKDIAEHQQRLYAQSTWAVLIVLQGMDTAGKDGLIKHVLKDVDPQGCSVTSFKKPSGEELKHDFLWRTHTPMAVRGEIKVFNRSYYEDVIVPYVMPEILDSSRLPEKIRTSKNLLKDRCEDIVSHERYLANQGILVIKIFLHLSKKEQKNRLLARFDDASKNWKVEEADITARGLWDKYQKAYEFCLSKTSHKAAPWYIIPADDKPTARLIASKIITEKMAELNLDFPKLKSAEIKHLKSLRKRLKD</sequence>
<keyword evidence="3" id="KW-0418">Kinase</keyword>
<evidence type="ECO:0000313" key="6">
    <source>
        <dbReference type="Proteomes" id="UP000075320"/>
    </source>
</evidence>
<reference evidence="5 6" key="1">
    <citation type="submission" date="2016-03" db="EMBL/GenBank/DDBJ databases">
        <authorList>
            <person name="Ploux O."/>
        </authorList>
    </citation>
    <scope>NUCLEOTIDE SEQUENCE [LARGE SCALE GENOMIC DNA]</scope>
    <source>
        <strain evidence="5 6">R0</strain>
    </source>
</reference>
<dbReference type="PANTHER" id="PTHR34383">
    <property type="entry name" value="POLYPHOSPHATE:AMP PHOSPHOTRANSFERASE-RELATED"/>
    <property type="match status" value="1"/>
</dbReference>
<organism evidence="5 6">
    <name type="scientific">Bdellovibrio bacteriovorus</name>
    <dbReference type="NCBI Taxonomy" id="959"/>
    <lineage>
        <taxon>Bacteria</taxon>
        <taxon>Pseudomonadati</taxon>
        <taxon>Bdellovibrionota</taxon>
        <taxon>Bdellovibrionia</taxon>
        <taxon>Bdellovibrionales</taxon>
        <taxon>Pseudobdellovibrionaceae</taxon>
        <taxon>Bdellovibrio</taxon>
    </lineage>
</organism>
<comment type="similarity">
    <text evidence="1">Belongs to the polyphosphate kinase 2 (PPK2) family. Class I subfamily.</text>
</comment>
<dbReference type="SUPFAM" id="SSF52540">
    <property type="entry name" value="P-loop containing nucleoside triphosphate hydrolases"/>
    <property type="match status" value="1"/>
</dbReference>